<comment type="caution">
    <text evidence="1">The sequence shown here is derived from an EMBL/GenBank/DDBJ whole genome shotgun (WGS) entry which is preliminary data.</text>
</comment>
<keyword evidence="2" id="KW-1185">Reference proteome</keyword>
<proteinExistence type="predicted"/>
<sequence>MFLCRTSGVRWVTFTISIFGALFSPTEGEVRDNLAADSCTWLPCHGASSKQYSRALDAGASFILTWPLLGLKGAPIILFLTVHKAY</sequence>
<name>A0ACC2DC36_DIPCM</name>
<dbReference type="Proteomes" id="UP001162992">
    <property type="component" value="Chromosome 6"/>
</dbReference>
<accession>A0ACC2DC36</accession>
<evidence type="ECO:0000313" key="2">
    <source>
        <dbReference type="Proteomes" id="UP001162992"/>
    </source>
</evidence>
<evidence type="ECO:0000313" key="1">
    <source>
        <dbReference type="EMBL" id="KAJ7551831.1"/>
    </source>
</evidence>
<dbReference type="EMBL" id="CM055097">
    <property type="protein sequence ID" value="KAJ7551831.1"/>
    <property type="molecule type" value="Genomic_DNA"/>
</dbReference>
<reference evidence="2" key="1">
    <citation type="journal article" date="2024" name="Proc. Natl. Acad. Sci. U.S.A.">
        <title>Extraordinary preservation of gene collinearity over three hundred million years revealed in homosporous lycophytes.</title>
        <authorList>
            <person name="Li C."/>
            <person name="Wickell D."/>
            <person name="Kuo L.Y."/>
            <person name="Chen X."/>
            <person name="Nie B."/>
            <person name="Liao X."/>
            <person name="Peng D."/>
            <person name="Ji J."/>
            <person name="Jenkins J."/>
            <person name="Williams M."/>
            <person name="Shu S."/>
            <person name="Plott C."/>
            <person name="Barry K."/>
            <person name="Rajasekar S."/>
            <person name="Grimwood J."/>
            <person name="Han X."/>
            <person name="Sun S."/>
            <person name="Hou Z."/>
            <person name="He W."/>
            <person name="Dai G."/>
            <person name="Sun C."/>
            <person name="Schmutz J."/>
            <person name="Leebens-Mack J.H."/>
            <person name="Li F.W."/>
            <person name="Wang L."/>
        </authorList>
    </citation>
    <scope>NUCLEOTIDE SEQUENCE [LARGE SCALE GENOMIC DNA]</scope>
    <source>
        <strain evidence="2">cv. PW_Plant_1</strain>
    </source>
</reference>
<organism evidence="1 2">
    <name type="scientific">Diphasiastrum complanatum</name>
    <name type="common">Issler's clubmoss</name>
    <name type="synonym">Lycopodium complanatum</name>
    <dbReference type="NCBI Taxonomy" id="34168"/>
    <lineage>
        <taxon>Eukaryota</taxon>
        <taxon>Viridiplantae</taxon>
        <taxon>Streptophyta</taxon>
        <taxon>Embryophyta</taxon>
        <taxon>Tracheophyta</taxon>
        <taxon>Lycopodiopsida</taxon>
        <taxon>Lycopodiales</taxon>
        <taxon>Lycopodiaceae</taxon>
        <taxon>Lycopodioideae</taxon>
        <taxon>Diphasiastrum</taxon>
    </lineage>
</organism>
<protein>
    <submittedName>
        <fullName evidence="1">Uncharacterized protein</fullName>
    </submittedName>
</protein>
<gene>
    <name evidence="1" type="ORF">O6H91_06G030900</name>
</gene>